<sequence>MPVESPARPGDDGAGAPEALSHHWVGLNPVWTVEQIDKTPQYYGLVSDGVRFVAMRKEIKGGARGELTGYDGATGKRLWQRELAWSGSSAPVAEDETMVVALGDEVDSRIEVPAEFVALDTTTGEERWRAKVRQRAFMTSHLFLPAPAQGAILDGVFYYADGAKLYGRDLVTGKVRHQRTSKTHLAVAGPVAAGDRLVVLVRPDPFRHQENLDGNVRSAAVLSKTLTPVHQLDLPKGTEATQVTSGGDIAVVSEGGGTNRHMWGIDSRTGKQLWNQPLGKSQFVGPPVGNVLPLMDSSRNHEQQFVGHDLLTGRRLWKLAPRQAENRVDRSRAMGVADGTLFGLGHGVEIVDPATGKITFAAQFTPRGGGLVTAAGGRVVIYNHDGLMGFD</sequence>
<reference evidence="3" key="1">
    <citation type="journal article" date="2019" name="Int. J. Syst. Evol. Microbiol.">
        <title>The Global Catalogue of Microorganisms (GCM) 10K type strain sequencing project: providing services to taxonomists for standard genome sequencing and annotation.</title>
        <authorList>
            <consortium name="The Broad Institute Genomics Platform"/>
            <consortium name="The Broad Institute Genome Sequencing Center for Infectious Disease"/>
            <person name="Wu L."/>
            <person name="Ma J."/>
        </authorList>
    </citation>
    <scope>NUCLEOTIDE SEQUENCE [LARGE SCALE GENOMIC DNA]</scope>
    <source>
        <strain evidence="3">CGMCC 4.7106</strain>
    </source>
</reference>
<dbReference type="PANTHER" id="PTHR34512:SF30">
    <property type="entry name" value="OUTER MEMBRANE PROTEIN ASSEMBLY FACTOR BAMB"/>
    <property type="match status" value="1"/>
</dbReference>
<feature type="domain" description="Pyrrolo-quinoline quinone repeat" evidence="1">
    <location>
        <begin position="48"/>
        <end position="182"/>
    </location>
</feature>
<gene>
    <name evidence="2" type="ORF">ACFPUY_37450</name>
</gene>
<evidence type="ECO:0000259" key="1">
    <source>
        <dbReference type="Pfam" id="PF13360"/>
    </source>
</evidence>
<evidence type="ECO:0000313" key="2">
    <source>
        <dbReference type="EMBL" id="MFC5820815.1"/>
    </source>
</evidence>
<dbReference type="SMART" id="SM00564">
    <property type="entry name" value="PQQ"/>
    <property type="match status" value="4"/>
</dbReference>
<proteinExistence type="predicted"/>
<dbReference type="EMBL" id="JBHSNW010000027">
    <property type="protein sequence ID" value="MFC5820815.1"/>
    <property type="molecule type" value="Genomic_DNA"/>
</dbReference>
<dbReference type="PANTHER" id="PTHR34512">
    <property type="entry name" value="CELL SURFACE PROTEIN"/>
    <property type="match status" value="1"/>
</dbReference>
<dbReference type="Pfam" id="PF13360">
    <property type="entry name" value="PQQ_2"/>
    <property type="match status" value="2"/>
</dbReference>
<feature type="domain" description="Pyrrolo-quinoline quinone repeat" evidence="1">
    <location>
        <begin position="240"/>
        <end position="357"/>
    </location>
</feature>
<dbReference type="InterPro" id="IPR002372">
    <property type="entry name" value="PQQ_rpt_dom"/>
</dbReference>
<dbReference type="RefSeq" id="WP_219545643.1">
    <property type="nucleotide sequence ID" value="NZ_JAHKRN010000017.1"/>
</dbReference>
<dbReference type="Proteomes" id="UP001596096">
    <property type="component" value="Unassembled WGS sequence"/>
</dbReference>
<organism evidence="2 3">
    <name type="scientific">Nonomuraea harbinensis</name>
    <dbReference type="NCBI Taxonomy" id="1286938"/>
    <lineage>
        <taxon>Bacteria</taxon>
        <taxon>Bacillati</taxon>
        <taxon>Actinomycetota</taxon>
        <taxon>Actinomycetes</taxon>
        <taxon>Streptosporangiales</taxon>
        <taxon>Streptosporangiaceae</taxon>
        <taxon>Nonomuraea</taxon>
    </lineage>
</organism>
<accession>A0ABW1C7A4</accession>
<keyword evidence="3" id="KW-1185">Reference proteome</keyword>
<evidence type="ECO:0000313" key="3">
    <source>
        <dbReference type="Proteomes" id="UP001596096"/>
    </source>
</evidence>
<comment type="caution">
    <text evidence="2">The sequence shown here is derived from an EMBL/GenBank/DDBJ whole genome shotgun (WGS) entry which is preliminary data.</text>
</comment>
<dbReference type="InterPro" id="IPR018391">
    <property type="entry name" value="PQQ_b-propeller_rpt"/>
</dbReference>
<protein>
    <submittedName>
        <fullName evidence="2">PQQ-binding-like beta-propeller repeat protein</fullName>
    </submittedName>
</protein>
<name>A0ABW1C7A4_9ACTN</name>